<keyword evidence="6" id="KW-0694">RNA-binding</keyword>
<dbReference type="InterPro" id="IPR047863">
    <property type="entry name" value="Ribosomal_uS8_CS"/>
</dbReference>
<dbReference type="GO" id="GO:0005737">
    <property type="term" value="C:cytoplasm"/>
    <property type="evidence" value="ECO:0007669"/>
    <property type="project" value="UniProtKB-ARBA"/>
</dbReference>
<dbReference type="NCBIfam" id="NF001109">
    <property type="entry name" value="PRK00136.1"/>
    <property type="match status" value="1"/>
</dbReference>
<dbReference type="SUPFAM" id="SSF56047">
    <property type="entry name" value="Ribosomal protein S8"/>
    <property type="match status" value="1"/>
</dbReference>
<dbReference type="GO" id="GO:0003735">
    <property type="term" value="F:structural constituent of ribosome"/>
    <property type="evidence" value="ECO:0007669"/>
    <property type="project" value="InterPro"/>
</dbReference>
<gene>
    <name evidence="6" type="primary">rpsH</name>
    <name evidence="8" type="ORF">JBKA6_0809</name>
</gene>
<keyword evidence="3 6" id="KW-0687">Ribonucleoprotein</keyword>
<evidence type="ECO:0000256" key="7">
    <source>
        <dbReference type="RuleBase" id="RU003660"/>
    </source>
</evidence>
<dbReference type="GO" id="GO:0006412">
    <property type="term" value="P:translation"/>
    <property type="evidence" value="ECO:0007669"/>
    <property type="project" value="UniProtKB-UniRule"/>
</dbReference>
<name>A0A1J1E670_9FLAO</name>
<evidence type="ECO:0000313" key="9">
    <source>
        <dbReference type="Proteomes" id="UP000243197"/>
    </source>
</evidence>
<keyword evidence="9" id="KW-1185">Reference proteome</keyword>
<evidence type="ECO:0000256" key="1">
    <source>
        <dbReference type="ARBA" id="ARBA00006471"/>
    </source>
</evidence>
<evidence type="ECO:0000256" key="4">
    <source>
        <dbReference type="ARBA" id="ARBA00035258"/>
    </source>
</evidence>
<dbReference type="KEGG" id="ise:JBKA6_0809"/>
<dbReference type="FunFam" id="3.30.1490.10:FF:000001">
    <property type="entry name" value="30S ribosomal protein S8"/>
    <property type="match status" value="1"/>
</dbReference>
<dbReference type="AlphaFoldDB" id="A0A1J1E670"/>
<comment type="function">
    <text evidence="6">One of the primary rRNA binding proteins, it binds directly to 16S rRNA central domain where it helps coordinate assembly of the platform of the 30S subunit.</text>
</comment>
<dbReference type="Pfam" id="PF00410">
    <property type="entry name" value="Ribosomal_S8"/>
    <property type="match status" value="1"/>
</dbReference>
<dbReference type="PANTHER" id="PTHR11758">
    <property type="entry name" value="40S RIBOSOMAL PROTEIN S15A"/>
    <property type="match status" value="1"/>
</dbReference>
<keyword evidence="2 6" id="KW-0689">Ribosomal protein</keyword>
<protein>
    <recommendedName>
        <fullName evidence="4 6">Small ribosomal subunit protein uS8</fullName>
    </recommendedName>
</protein>
<dbReference type="RefSeq" id="WP_096686114.1">
    <property type="nucleotide sequence ID" value="NZ_AP014564.1"/>
</dbReference>
<dbReference type="OrthoDB" id="9802617at2"/>
<dbReference type="HAMAP" id="MF_01302_B">
    <property type="entry name" value="Ribosomal_uS8_B"/>
    <property type="match status" value="1"/>
</dbReference>
<dbReference type="GO" id="GO:0019843">
    <property type="term" value="F:rRNA binding"/>
    <property type="evidence" value="ECO:0007669"/>
    <property type="project" value="UniProtKB-UniRule"/>
</dbReference>
<organism evidence="8 9">
    <name type="scientific">Ichthyobacterium seriolicida</name>
    <dbReference type="NCBI Taxonomy" id="242600"/>
    <lineage>
        <taxon>Bacteria</taxon>
        <taxon>Pseudomonadati</taxon>
        <taxon>Bacteroidota</taxon>
        <taxon>Flavobacteriia</taxon>
        <taxon>Flavobacteriales</taxon>
        <taxon>Ichthyobacteriaceae</taxon>
        <taxon>Ichthyobacterium</taxon>
    </lineage>
</organism>
<reference evidence="8 9" key="1">
    <citation type="submission" date="2014-03" db="EMBL/GenBank/DDBJ databases">
        <title>complete genome sequence of Flavobacteriaceae bacterium JBKA-6.</title>
        <authorList>
            <person name="Takano T."/>
            <person name="Nakamura Y."/>
            <person name="Takuma S."/>
            <person name="Yasuike M."/>
            <person name="Matsuyama T."/>
            <person name="Sakai T."/>
            <person name="Fujiwara A."/>
            <person name="Kimoto K."/>
            <person name="Fukuda Y."/>
            <person name="Kondo H."/>
            <person name="Hirono I."/>
            <person name="Nakayasu C."/>
        </authorList>
    </citation>
    <scope>NUCLEOTIDE SEQUENCE [LARGE SCALE GENOMIC DNA]</scope>
    <source>
        <strain evidence="8 9">JBKA-6</strain>
    </source>
</reference>
<proteinExistence type="inferred from homology"/>
<evidence type="ECO:0000256" key="5">
    <source>
        <dbReference type="ARBA" id="ARBA00046740"/>
    </source>
</evidence>
<dbReference type="PROSITE" id="PS00053">
    <property type="entry name" value="RIBOSOMAL_S8"/>
    <property type="match status" value="1"/>
</dbReference>
<dbReference type="InterPro" id="IPR000630">
    <property type="entry name" value="Ribosomal_uS8"/>
</dbReference>
<comment type="similarity">
    <text evidence="1 6 7">Belongs to the universal ribosomal protein uS8 family.</text>
</comment>
<accession>A0A1J1E670</accession>
<dbReference type="Gene3D" id="3.30.1370.30">
    <property type="match status" value="1"/>
</dbReference>
<dbReference type="GO" id="GO:0005840">
    <property type="term" value="C:ribosome"/>
    <property type="evidence" value="ECO:0007669"/>
    <property type="project" value="UniProtKB-KW"/>
</dbReference>
<dbReference type="EMBL" id="AP014564">
    <property type="protein sequence ID" value="BAV94822.1"/>
    <property type="molecule type" value="Genomic_DNA"/>
</dbReference>
<dbReference type="InterPro" id="IPR035987">
    <property type="entry name" value="Ribosomal_uS8_sf"/>
</dbReference>
<sequence length="133" mass="14734">MLTDPIADYLTRIRNSALARNKVVEIPSTKIKRELTKILYDQGFILSYKFDDLGPAKSVIKIALKYDKTTNESVLKKLVRVSKPGLRKYCSSKEIPRVLNGLGLAIVSTSNGVMTGKQAKKENVGGEVLCYIS</sequence>
<keyword evidence="6" id="KW-0699">rRNA-binding</keyword>
<dbReference type="Proteomes" id="UP000243197">
    <property type="component" value="Chromosome"/>
</dbReference>
<evidence type="ECO:0000256" key="3">
    <source>
        <dbReference type="ARBA" id="ARBA00023274"/>
    </source>
</evidence>
<evidence type="ECO:0000256" key="2">
    <source>
        <dbReference type="ARBA" id="ARBA00022980"/>
    </source>
</evidence>
<evidence type="ECO:0000313" key="8">
    <source>
        <dbReference type="EMBL" id="BAV94822.1"/>
    </source>
</evidence>
<dbReference type="Gene3D" id="3.30.1490.10">
    <property type="match status" value="1"/>
</dbReference>
<comment type="subunit">
    <text evidence="5 6">Part of the 30S ribosomal subunit. Contacts proteins S5 and S12.</text>
</comment>
<evidence type="ECO:0000256" key="6">
    <source>
        <dbReference type="HAMAP-Rule" id="MF_01302"/>
    </source>
</evidence>
<dbReference type="GO" id="GO:1990904">
    <property type="term" value="C:ribonucleoprotein complex"/>
    <property type="evidence" value="ECO:0007669"/>
    <property type="project" value="UniProtKB-KW"/>
</dbReference>